<dbReference type="PROSITE" id="PS50893">
    <property type="entry name" value="ABC_TRANSPORTER_2"/>
    <property type="match status" value="1"/>
</dbReference>
<dbReference type="InterPro" id="IPR003593">
    <property type="entry name" value="AAA+_ATPase"/>
</dbReference>
<dbReference type="AlphaFoldDB" id="A0A3M8DJZ9"/>
<keyword evidence="3 5" id="KW-0067">ATP-binding</keyword>
<dbReference type="RefSeq" id="WP_122922486.1">
    <property type="nucleotide sequence ID" value="NZ_RHHU01000003.1"/>
</dbReference>
<evidence type="ECO:0000256" key="3">
    <source>
        <dbReference type="ARBA" id="ARBA00022840"/>
    </source>
</evidence>
<dbReference type="GO" id="GO:0016887">
    <property type="term" value="F:ATP hydrolysis activity"/>
    <property type="evidence" value="ECO:0007669"/>
    <property type="project" value="InterPro"/>
</dbReference>
<evidence type="ECO:0000313" key="6">
    <source>
        <dbReference type="Proteomes" id="UP000269573"/>
    </source>
</evidence>
<dbReference type="CDD" id="cd03293">
    <property type="entry name" value="ABC_NrtD_SsuB_transporters"/>
    <property type="match status" value="1"/>
</dbReference>
<name>A0A3M8DJZ9_9BACL</name>
<feature type="domain" description="ABC transporter" evidence="4">
    <location>
        <begin position="5"/>
        <end position="232"/>
    </location>
</feature>
<proteinExistence type="predicted"/>
<dbReference type="InterPro" id="IPR003439">
    <property type="entry name" value="ABC_transporter-like_ATP-bd"/>
</dbReference>
<comment type="caution">
    <text evidence="5">The sequence shown here is derived from an EMBL/GenBank/DDBJ whole genome shotgun (WGS) entry which is preliminary data.</text>
</comment>
<dbReference type="Pfam" id="PF00005">
    <property type="entry name" value="ABC_tran"/>
    <property type="match status" value="1"/>
</dbReference>
<dbReference type="Gene3D" id="3.40.50.300">
    <property type="entry name" value="P-loop containing nucleotide triphosphate hydrolases"/>
    <property type="match status" value="1"/>
</dbReference>
<dbReference type="SMART" id="SM00382">
    <property type="entry name" value="AAA"/>
    <property type="match status" value="1"/>
</dbReference>
<dbReference type="GO" id="GO:0005524">
    <property type="term" value="F:ATP binding"/>
    <property type="evidence" value="ECO:0007669"/>
    <property type="project" value="UniProtKB-KW"/>
</dbReference>
<evidence type="ECO:0000256" key="1">
    <source>
        <dbReference type="ARBA" id="ARBA00022448"/>
    </source>
</evidence>
<evidence type="ECO:0000256" key="2">
    <source>
        <dbReference type="ARBA" id="ARBA00022741"/>
    </source>
</evidence>
<dbReference type="InterPro" id="IPR027417">
    <property type="entry name" value="P-loop_NTPase"/>
</dbReference>
<evidence type="ECO:0000313" key="5">
    <source>
        <dbReference type="EMBL" id="RNB88376.1"/>
    </source>
</evidence>
<gene>
    <name evidence="5" type="ORF">EDM59_04420</name>
</gene>
<reference evidence="5 6" key="1">
    <citation type="submission" date="2018-10" db="EMBL/GenBank/DDBJ databases">
        <title>Phylogenomics of Brevibacillus.</title>
        <authorList>
            <person name="Dunlap C."/>
        </authorList>
    </citation>
    <scope>NUCLEOTIDE SEQUENCE [LARGE SCALE GENOMIC DNA]</scope>
    <source>
        <strain evidence="5 6">JCM 15774</strain>
    </source>
</reference>
<dbReference type="PANTHER" id="PTHR42788:SF2">
    <property type="entry name" value="ABC TRANSPORTER ATP-BINDING PROTEIN"/>
    <property type="match status" value="1"/>
</dbReference>
<accession>A0A3M8DJZ9</accession>
<dbReference type="EMBL" id="RHHU01000003">
    <property type="protein sequence ID" value="RNB88376.1"/>
    <property type="molecule type" value="Genomic_DNA"/>
</dbReference>
<keyword evidence="6" id="KW-1185">Reference proteome</keyword>
<organism evidence="5 6">
    <name type="scientific">Brevibacillus nitrificans</name>
    <dbReference type="NCBI Taxonomy" id="651560"/>
    <lineage>
        <taxon>Bacteria</taxon>
        <taxon>Bacillati</taxon>
        <taxon>Bacillota</taxon>
        <taxon>Bacilli</taxon>
        <taxon>Bacillales</taxon>
        <taxon>Paenibacillaceae</taxon>
        <taxon>Brevibacillus</taxon>
    </lineage>
</organism>
<protein>
    <submittedName>
        <fullName evidence="5">ABC transporter ATP-binding protein</fullName>
    </submittedName>
</protein>
<dbReference type="SUPFAM" id="SSF52540">
    <property type="entry name" value="P-loop containing nucleoside triphosphate hydrolases"/>
    <property type="match status" value="1"/>
</dbReference>
<dbReference type="Proteomes" id="UP000269573">
    <property type="component" value="Unassembled WGS sequence"/>
</dbReference>
<sequence length="258" mass="29042">MLDKVAFSGVRFAYGDQPILQNFDLRVAKGEFISLIGPSGIGKSTLFQLIAGLLQPEQGAITLNGARTENRLGMVGYMPQRDALLPWRTVVENAALPLEIKGVAKKEAQDRVRSELPRYGLHEWADAYPTELSGGMRQRVSFLRALLSDTDIMLLDEPFSSLDGITRMEMQEWLMEMWQETGSTMLMITHDIDEAILLADRVIVLNGKPIEKPVELVVNVERPRTTAHRNRAEFLALREQIWELLRQNAGKSPDGREA</sequence>
<dbReference type="InterPro" id="IPR017871">
    <property type="entry name" value="ABC_transporter-like_CS"/>
</dbReference>
<dbReference type="PANTHER" id="PTHR42788">
    <property type="entry name" value="TAURINE IMPORT ATP-BINDING PROTEIN-RELATED"/>
    <property type="match status" value="1"/>
</dbReference>
<dbReference type="PROSITE" id="PS00211">
    <property type="entry name" value="ABC_TRANSPORTER_1"/>
    <property type="match status" value="1"/>
</dbReference>
<dbReference type="InterPro" id="IPR050166">
    <property type="entry name" value="ABC_transporter_ATP-bind"/>
</dbReference>
<keyword evidence="2" id="KW-0547">Nucleotide-binding</keyword>
<evidence type="ECO:0000259" key="4">
    <source>
        <dbReference type="PROSITE" id="PS50893"/>
    </source>
</evidence>
<keyword evidence="1" id="KW-0813">Transport</keyword>